<organism evidence="3 4">
    <name type="scientific">Methylobacterium pseudosasicola</name>
    <dbReference type="NCBI Taxonomy" id="582667"/>
    <lineage>
        <taxon>Bacteria</taxon>
        <taxon>Pseudomonadati</taxon>
        <taxon>Pseudomonadota</taxon>
        <taxon>Alphaproteobacteria</taxon>
        <taxon>Hyphomicrobiales</taxon>
        <taxon>Methylobacteriaceae</taxon>
        <taxon>Methylobacterium</taxon>
    </lineage>
</organism>
<dbReference type="Proteomes" id="UP000199048">
    <property type="component" value="Unassembled WGS sequence"/>
</dbReference>
<feature type="chain" id="PRO_5011773688" evidence="2">
    <location>
        <begin position="23"/>
        <end position="84"/>
    </location>
</feature>
<feature type="signal peptide" evidence="2">
    <location>
        <begin position="1"/>
        <end position="22"/>
    </location>
</feature>
<proteinExistence type="predicted"/>
<evidence type="ECO:0000256" key="1">
    <source>
        <dbReference type="SAM" id="MobiDB-lite"/>
    </source>
</evidence>
<dbReference type="InterPro" id="IPR011690">
    <property type="entry name" value="P_starv_induced_PsiF"/>
</dbReference>
<dbReference type="EMBL" id="FOTK01000055">
    <property type="protein sequence ID" value="SFM77881.1"/>
    <property type="molecule type" value="Genomic_DNA"/>
</dbReference>
<dbReference type="Pfam" id="PF07769">
    <property type="entry name" value="PsiF_repeat"/>
    <property type="match status" value="1"/>
</dbReference>
<gene>
    <name evidence="3" type="ORF">SAMN05192568_105534</name>
</gene>
<reference evidence="4" key="1">
    <citation type="submission" date="2016-10" db="EMBL/GenBank/DDBJ databases">
        <authorList>
            <person name="Varghese N."/>
            <person name="Submissions S."/>
        </authorList>
    </citation>
    <scope>NUCLEOTIDE SEQUENCE [LARGE SCALE GENOMIC DNA]</scope>
    <source>
        <strain evidence="4">BL36</strain>
    </source>
</reference>
<dbReference type="STRING" id="582667.SAMN05192568_105534"/>
<evidence type="ECO:0000313" key="4">
    <source>
        <dbReference type="Proteomes" id="UP000199048"/>
    </source>
</evidence>
<accession>A0A1I4TMM4</accession>
<name>A0A1I4TMM4_9HYPH</name>
<evidence type="ECO:0000313" key="3">
    <source>
        <dbReference type="EMBL" id="SFM77881.1"/>
    </source>
</evidence>
<evidence type="ECO:0000256" key="2">
    <source>
        <dbReference type="SAM" id="SignalP"/>
    </source>
</evidence>
<protein>
    <submittedName>
        <fullName evidence="3">PsiF repeat-containing protein</fullName>
    </submittedName>
</protein>
<dbReference type="AlphaFoldDB" id="A0A1I4TMM4"/>
<keyword evidence="4" id="KW-1185">Reference proteome</keyword>
<feature type="compositionally biased region" description="Basic and acidic residues" evidence="1">
    <location>
        <begin position="55"/>
        <end position="66"/>
    </location>
</feature>
<sequence>MKLTLAVSLVASSLFLVAPANAQGATNTPGMVPGAAASAPAMKSDAPKVDRTAKSKECSAEADKQGLHGKARKAFRNKCKHGQT</sequence>
<dbReference type="OrthoDB" id="8453684at2"/>
<feature type="compositionally biased region" description="Basic residues" evidence="1">
    <location>
        <begin position="67"/>
        <end position="84"/>
    </location>
</feature>
<dbReference type="RefSeq" id="WP_092046336.1">
    <property type="nucleotide sequence ID" value="NZ_FOTK01000055.1"/>
</dbReference>
<feature type="region of interest" description="Disordered" evidence="1">
    <location>
        <begin position="55"/>
        <end position="84"/>
    </location>
</feature>
<keyword evidence="2" id="KW-0732">Signal</keyword>